<comment type="subcellular location">
    <subcellularLocation>
        <location evidence="1">Secreted</location>
    </subcellularLocation>
</comment>
<dbReference type="GO" id="GO:0005576">
    <property type="term" value="C:extracellular region"/>
    <property type="evidence" value="ECO:0007669"/>
    <property type="project" value="UniProtKB-SubCell"/>
</dbReference>
<dbReference type="EMBL" id="MRZV01001262">
    <property type="protein sequence ID" value="PIK39231.1"/>
    <property type="molecule type" value="Genomic_DNA"/>
</dbReference>
<accession>A0A2G8JTZ5</accession>
<sequence length="403" mass="45765">MSLCDEFIAGNVTLFQSLDDSPLGGQYPGSWNGRGVVLRAPSEDQVDSFTSFVCANWTREGRSENCDVSEAIMEGILSRLDADLSPHELKQLIFSQEGNPLSIIRPTSCSYGSFFNKVKSQYHIHYLRSPHKSRKMASLLSTLLLDPLPAIMRFIEDEAPSLLPYLPKYLGACGHVIVVEEEGLPLINFIPDTWETRVDLSLEILSFIDTLWNASSKWAFLLLDFSYKNFVVLPDGHLQLTTPEKLLVIDKEYFQDVLKTEVNPDHFFVRPPCNKICLITFLNQLILTNHTECSLSTNPQQFMYMMASHMLLSDLYTTRSVRLFSETELIDEDHPGGLLYNIPDNMDGKLSQLLYECMIETQGGSRENAIKTIKRLLHIIKKGFDFKRKIAENKKRISVAQPG</sequence>
<evidence type="ECO:0000313" key="6">
    <source>
        <dbReference type="EMBL" id="PIK39231.1"/>
    </source>
</evidence>
<dbReference type="OrthoDB" id="10035316at2759"/>
<dbReference type="PANTHER" id="PTHR32073:SF10">
    <property type="entry name" value="FAM69 PROTEIN-KINASE DOMAIN-CONTAINING PROTEIN"/>
    <property type="match status" value="1"/>
</dbReference>
<feature type="domain" description="FAM69 protein-kinase" evidence="5">
    <location>
        <begin position="165"/>
        <end position="265"/>
    </location>
</feature>
<proteinExistence type="inferred from homology"/>
<dbReference type="Pfam" id="PF12260">
    <property type="entry name" value="PIP49_C"/>
    <property type="match status" value="1"/>
</dbReference>
<dbReference type="InterPro" id="IPR020519">
    <property type="entry name" value="DIPK2A/B"/>
</dbReference>
<protein>
    <submittedName>
        <fullName evidence="6">Putative deleted in autism protein 1-like isoform X2</fullName>
    </submittedName>
</protein>
<evidence type="ECO:0000256" key="4">
    <source>
        <dbReference type="ARBA" id="ARBA00022729"/>
    </source>
</evidence>
<keyword evidence="3" id="KW-0964">Secreted</keyword>
<dbReference type="Proteomes" id="UP000230750">
    <property type="component" value="Unassembled WGS sequence"/>
</dbReference>
<dbReference type="InterPro" id="IPR022049">
    <property type="entry name" value="FAM69_kinase_dom"/>
</dbReference>
<dbReference type="PANTHER" id="PTHR32073">
    <property type="entry name" value="GH11358P"/>
    <property type="match status" value="1"/>
</dbReference>
<evidence type="ECO:0000313" key="7">
    <source>
        <dbReference type="Proteomes" id="UP000230750"/>
    </source>
</evidence>
<gene>
    <name evidence="6" type="ORF">BSL78_23950</name>
</gene>
<comment type="similarity">
    <text evidence="2">Belongs to the DIPK family.</text>
</comment>
<keyword evidence="4" id="KW-0732">Signal</keyword>
<comment type="caution">
    <text evidence="6">The sequence shown here is derived from an EMBL/GenBank/DDBJ whole genome shotgun (WGS) entry which is preliminary data.</text>
</comment>
<dbReference type="AlphaFoldDB" id="A0A2G8JTZ5"/>
<evidence type="ECO:0000256" key="3">
    <source>
        <dbReference type="ARBA" id="ARBA00022525"/>
    </source>
</evidence>
<evidence type="ECO:0000259" key="5">
    <source>
        <dbReference type="Pfam" id="PF12260"/>
    </source>
</evidence>
<reference evidence="6 7" key="1">
    <citation type="journal article" date="2017" name="PLoS Biol.">
        <title>The sea cucumber genome provides insights into morphological evolution and visceral regeneration.</title>
        <authorList>
            <person name="Zhang X."/>
            <person name="Sun L."/>
            <person name="Yuan J."/>
            <person name="Sun Y."/>
            <person name="Gao Y."/>
            <person name="Zhang L."/>
            <person name="Li S."/>
            <person name="Dai H."/>
            <person name="Hamel J.F."/>
            <person name="Liu C."/>
            <person name="Yu Y."/>
            <person name="Liu S."/>
            <person name="Lin W."/>
            <person name="Guo K."/>
            <person name="Jin S."/>
            <person name="Xu P."/>
            <person name="Storey K.B."/>
            <person name="Huan P."/>
            <person name="Zhang T."/>
            <person name="Zhou Y."/>
            <person name="Zhang J."/>
            <person name="Lin C."/>
            <person name="Li X."/>
            <person name="Xing L."/>
            <person name="Huo D."/>
            <person name="Sun M."/>
            <person name="Wang L."/>
            <person name="Mercier A."/>
            <person name="Li F."/>
            <person name="Yang H."/>
            <person name="Xiang J."/>
        </authorList>
    </citation>
    <scope>NUCLEOTIDE SEQUENCE [LARGE SCALE GENOMIC DNA]</scope>
    <source>
        <strain evidence="6">Shaxun</strain>
        <tissue evidence="6">Muscle</tissue>
    </source>
</reference>
<name>A0A2G8JTZ5_STIJA</name>
<keyword evidence="7" id="KW-1185">Reference proteome</keyword>
<organism evidence="6 7">
    <name type="scientific">Stichopus japonicus</name>
    <name type="common">Sea cucumber</name>
    <dbReference type="NCBI Taxonomy" id="307972"/>
    <lineage>
        <taxon>Eukaryota</taxon>
        <taxon>Metazoa</taxon>
        <taxon>Echinodermata</taxon>
        <taxon>Eleutherozoa</taxon>
        <taxon>Echinozoa</taxon>
        <taxon>Holothuroidea</taxon>
        <taxon>Aspidochirotacea</taxon>
        <taxon>Aspidochirotida</taxon>
        <taxon>Stichopodidae</taxon>
        <taxon>Apostichopus</taxon>
    </lineage>
</organism>
<evidence type="ECO:0000256" key="1">
    <source>
        <dbReference type="ARBA" id="ARBA00004613"/>
    </source>
</evidence>
<evidence type="ECO:0000256" key="2">
    <source>
        <dbReference type="ARBA" id="ARBA00006338"/>
    </source>
</evidence>